<reference evidence="1 2" key="1">
    <citation type="journal article" date="2019" name="Int. J. Syst. Evol. Microbiol.">
        <title>The Global Catalogue of Microorganisms (GCM) 10K type strain sequencing project: providing services to taxonomists for standard genome sequencing and annotation.</title>
        <authorList>
            <consortium name="The Broad Institute Genomics Platform"/>
            <consortium name="The Broad Institute Genome Sequencing Center for Infectious Disease"/>
            <person name="Wu L."/>
            <person name="Ma J."/>
        </authorList>
    </citation>
    <scope>NUCLEOTIDE SEQUENCE [LARGE SCALE GENOMIC DNA]</scope>
    <source>
        <strain evidence="1 2">PSR21</strain>
    </source>
</reference>
<sequence length="88" mass="9859">MNLSAALTVLLETLTTPIRLPVDPLSRRGSPACDHDAVTPDTELYDERRDEYTRLCTCDRCGARLALRYERTAAARIDRSPDRPPSAE</sequence>
<proteinExistence type="predicted"/>
<keyword evidence="2" id="KW-1185">Reference proteome</keyword>
<protein>
    <recommendedName>
        <fullName evidence="3">Halobacterial output domain-containing protein</fullName>
    </recommendedName>
</protein>
<dbReference type="GeneID" id="79314476"/>
<dbReference type="EMBL" id="JBHTBF010000001">
    <property type="protein sequence ID" value="MFC7315509.1"/>
    <property type="molecule type" value="Genomic_DNA"/>
</dbReference>
<organism evidence="1 2">
    <name type="scientific">Halomarina halobia</name>
    <dbReference type="NCBI Taxonomy" id="3033386"/>
    <lineage>
        <taxon>Archaea</taxon>
        <taxon>Methanobacteriati</taxon>
        <taxon>Methanobacteriota</taxon>
        <taxon>Stenosarchaea group</taxon>
        <taxon>Halobacteria</taxon>
        <taxon>Halobacteriales</taxon>
        <taxon>Natronomonadaceae</taxon>
        <taxon>Halomarina</taxon>
    </lineage>
</organism>
<evidence type="ECO:0000313" key="2">
    <source>
        <dbReference type="Proteomes" id="UP001596547"/>
    </source>
</evidence>
<gene>
    <name evidence="1" type="ORF">ACFQPE_01690</name>
</gene>
<dbReference type="RefSeq" id="WP_276304909.1">
    <property type="nucleotide sequence ID" value="NZ_CP119992.1"/>
</dbReference>
<accession>A0ABD6A4G7</accession>
<dbReference type="AlphaFoldDB" id="A0ABD6A4G7"/>
<evidence type="ECO:0000313" key="1">
    <source>
        <dbReference type="EMBL" id="MFC7315509.1"/>
    </source>
</evidence>
<name>A0ABD6A4G7_9EURY</name>
<evidence type="ECO:0008006" key="3">
    <source>
        <dbReference type="Google" id="ProtNLM"/>
    </source>
</evidence>
<comment type="caution">
    <text evidence="1">The sequence shown here is derived from an EMBL/GenBank/DDBJ whole genome shotgun (WGS) entry which is preliminary data.</text>
</comment>
<dbReference type="Proteomes" id="UP001596547">
    <property type="component" value="Unassembled WGS sequence"/>
</dbReference>